<keyword evidence="7 13" id="KW-0808">Transferase</keyword>
<dbReference type="SUPFAM" id="SSF75217">
    <property type="entry name" value="alpha/beta knot"/>
    <property type="match status" value="1"/>
</dbReference>
<comment type="similarity">
    <text evidence="2">Belongs to the RNA methyltransferase RsmE family.</text>
</comment>
<sequence>MRRFFISSLLAPEMVITGDDVRHIGRVLRMQPGDKCVAVATDGRSAVAKIKTITANEVVLELETIIIEDKEPIIRVVLVQGLPKSDKMDYIVQKAVELGISSIIPLAADRSVVQYHGAKAIARIERWQKIAAEAAKQCRRSRIPQIANIQKISEILPSFDDDAEIIMLYEGQTISALRTVLTDLKAQTVVLLIGPEGGFSNEEVILATQHGASIVTMGPRILRTETAAIAAVSAVMYACGDLGG</sequence>
<evidence type="ECO:0000256" key="9">
    <source>
        <dbReference type="ARBA" id="ARBA00025699"/>
    </source>
</evidence>
<evidence type="ECO:0000313" key="13">
    <source>
        <dbReference type="EMBL" id="MPL63346.1"/>
    </source>
</evidence>
<comment type="catalytic activity">
    <reaction evidence="10">
        <text>uridine(1498) in 16S rRNA + S-adenosyl-L-methionine = N(3)-methyluridine(1498) in 16S rRNA + S-adenosyl-L-homocysteine + H(+)</text>
        <dbReference type="Rhea" id="RHEA:42920"/>
        <dbReference type="Rhea" id="RHEA-COMP:10283"/>
        <dbReference type="Rhea" id="RHEA-COMP:10284"/>
        <dbReference type="ChEBI" id="CHEBI:15378"/>
        <dbReference type="ChEBI" id="CHEBI:57856"/>
        <dbReference type="ChEBI" id="CHEBI:59789"/>
        <dbReference type="ChEBI" id="CHEBI:65315"/>
        <dbReference type="ChEBI" id="CHEBI:74502"/>
        <dbReference type="EC" id="2.1.1.193"/>
    </reaction>
</comment>
<dbReference type="InterPro" id="IPR015947">
    <property type="entry name" value="PUA-like_sf"/>
</dbReference>
<dbReference type="PIRSF" id="PIRSF015601">
    <property type="entry name" value="MTase_slr0722"/>
    <property type="match status" value="1"/>
</dbReference>
<dbReference type="GO" id="GO:0070475">
    <property type="term" value="P:rRNA base methylation"/>
    <property type="evidence" value="ECO:0007669"/>
    <property type="project" value="TreeGrafter"/>
</dbReference>
<dbReference type="GO" id="GO:0070042">
    <property type="term" value="F:rRNA (uridine-N3-)-methyltransferase activity"/>
    <property type="evidence" value="ECO:0007669"/>
    <property type="project" value="TreeGrafter"/>
</dbReference>
<keyword evidence="5" id="KW-0698">rRNA processing</keyword>
<dbReference type="GO" id="GO:0005737">
    <property type="term" value="C:cytoplasm"/>
    <property type="evidence" value="ECO:0007669"/>
    <property type="project" value="UniProtKB-SubCell"/>
</dbReference>
<evidence type="ECO:0000256" key="5">
    <source>
        <dbReference type="ARBA" id="ARBA00022552"/>
    </source>
</evidence>
<evidence type="ECO:0000256" key="1">
    <source>
        <dbReference type="ARBA" id="ARBA00004496"/>
    </source>
</evidence>
<evidence type="ECO:0000256" key="3">
    <source>
        <dbReference type="ARBA" id="ARBA00012328"/>
    </source>
</evidence>
<dbReference type="EC" id="2.1.1.193" evidence="3"/>
<evidence type="ECO:0000259" key="12">
    <source>
        <dbReference type="Pfam" id="PF20260"/>
    </source>
</evidence>
<dbReference type="EMBL" id="VSSQ01000021">
    <property type="protein sequence ID" value="MPL63346.1"/>
    <property type="molecule type" value="Genomic_DNA"/>
</dbReference>
<evidence type="ECO:0000259" key="11">
    <source>
        <dbReference type="Pfam" id="PF04452"/>
    </source>
</evidence>
<dbReference type="Pfam" id="PF20260">
    <property type="entry name" value="PUA_4"/>
    <property type="match status" value="1"/>
</dbReference>
<evidence type="ECO:0000256" key="10">
    <source>
        <dbReference type="ARBA" id="ARBA00047944"/>
    </source>
</evidence>
<evidence type="ECO:0000256" key="8">
    <source>
        <dbReference type="ARBA" id="ARBA00022691"/>
    </source>
</evidence>
<comment type="caution">
    <text evidence="13">The sequence shown here is derived from an EMBL/GenBank/DDBJ whole genome shotgun (WGS) entry which is preliminary data.</text>
</comment>
<dbReference type="SUPFAM" id="SSF88697">
    <property type="entry name" value="PUA domain-like"/>
    <property type="match status" value="1"/>
</dbReference>
<dbReference type="Pfam" id="PF04452">
    <property type="entry name" value="Methyltrans_RNA"/>
    <property type="match status" value="1"/>
</dbReference>
<keyword evidence="4" id="KW-0963">Cytoplasm</keyword>
<dbReference type="PANTHER" id="PTHR30027">
    <property type="entry name" value="RIBOSOMAL RNA SMALL SUBUNIT METHYLTRANSFERASE E"/>
    <property type="match status" value="1"/>
</dbReference>
<name>A0A644T8S3_9ZZZZ</name>
<feature type="domain" description="Ribosomal RNA small subunit methyltransferase E PUA-like" evidence="12">
    <location>
        <begin position="16"/>
        <end position="62"/>
    </location>
</feature>
<dbReference type="PANTHER" id="PTHR30027:SF3">
    <property type="entry name" value="16S RRNA (URACIL(1498)-N(3))-METHYLTRANSFERASE"/>
    <property type="match status" value="1"/>
</dbReference>
<feature type="domain" description="Ribosomal RNA small subunit methyltransferase E methyltransferase" evidence="11">
    <location>
        <begin position="71"/>
        <end position="235"/>
    </location>
</feature>
<comment type="subcellular location">
    <subcellularLocation>
        <location evidence="1">Cytoplasm</location>
    </subcellularLocation>
</comment>
<dbReference type="Gene3D" id="3.40.1280.10">
    <property type="match status" value="1"/>
</dbReference>
<dbReference type="CDD" id="cd18084">
    <property type="entry name" value="RsmE-like"/>
    <property type="match status" value="1"/>
</dbReference>
<dbReference type="NCBIfam" id="NF008692">
    <property type="entry name" value="PRK11713.1-5"/>
    <property type="match status" value="1"/>
</dbReference>
<protein>
    <recommendedName>
        <fullName evidence="3">16S rRNA (uracil(1498)-N(3))-methyltransferase</fullName>
        <ecNumber evidence="3">2.1.1.193</ecNumber>
    </recommendedName>
</protein>
<dbReference type="InterPro" id="IPR046886">
    <property type="entry name" value="RsmE_MTase_dom"/>
</dbReference>
<evidence type="ECO:0000256" key="6">
    <source>
        <dbReference type="ARBA" id="ARBA00022603"/>
    </source>
</evidence>
<accession>A0A644T8S3</accession>
<dbReference type="InterPro" id="IPR029026">
    <property type="entry name" value="tRNA_m1G_MTases_N"/>
</dbReference>
<dbReference type="InterPro" id="IPR046887">
    <property type="entry name" value="RsmE_PUA-like"/>
</dbReference>
<dbReference type="AlphaFoldDB" id="A0A644T8S3"/>
<keyword evidence="6 13" id="KW-0489">Methyltransferase</keyword>
<dbReference type="NCBIfam" id="TIGR00046">
    <property type="entry name" value="RsmE family RNA methyltransferase"/>
    <property type="match status" value="1"/>
</dbReference>
<comment type="function">
    <text evidence="9">Specifically methylates the N3 position of the uracil ring of uridine 1498 (m3U1498) in 16S rRNA. Acts on the fully assembled 30S ribosomal subunit.</text>
</comment>
<organism evidence="13">
    <name type="scientific">bioreactor metagenome</name>
    <dbReference type="NCBI Taxonomy" id="1076179"/>
    <lineage>
        <taxon>unclassified sequences</taxon>
        <taxon>metagenomes</taxon>
        <taxon>ecological metagenomes</taxon>
    </lineage>
</organism>
<evidence type="ECO:0000256" key="2">
    <source>
        <dbReference type="ARBA" id="ARBA00005528"/>
    </source>
</evidence>
<reference evidence="13" key="1">
    <citation type="submission" date="2019-08" db="EMBL/GenBank/DDBJ databases">
        <authorList>
            <person name="Kucharzyk K."/>
            <person name="Murdoch R.W."/>
            <person name="Higgins S."/>
            <person name="Loffler F."/>
        </authorList>
    </citation>
    <scope>NUCLEOTIDE SEQUENCE</scope>
</reference>
<evidence type="ECO:0000256" key="4">
    <source>
        <dbReference type="ARBA" id="ARBA00022490"/>
    </source>
</evidence>
<dbReference type="InterPro" id="IPR006700">
    <property type="entry name" value="RsmE"/>
</dbReference>
<proteinExistence type="inferred from homology"/>
<gene>
    <name evidence="13" type="primary">rsmE_3</name>
    <name evidence="13" type="ORF">SDC9_08972</name>
</gene>
<dbReference type="InterPro" id="IPR029028">
    <property type="entry name" value="Alpha/beta_knot_MTases"/>
</dbReference>
<keyword evidence="8" id="KW-0949">S-adenosyl-L-methionine</keyword>
<evidence type="ECO:0000256" key="7">
    <source>
        <dbReference type="ARBA" id="ARBA00022679"/>
    </source>
</evidence>